<dbReference type="InterPro" id="IPR036412">
    <property type="entry name" value="HAD-like_sf"/>
</dbReference>
<dbReference type="Gene3D" id="3.40.50.1000">
    <property type="entry name" value="HAD superfamily/HAD-like"/>
    <property type="match status" value="1"/>
</dbReference>
<dbReference type="EMBL" id="JANCNS010000002">
    <property type="protein sequence ID" value="MCP9200571.1"/>
    <property type="molecule type" value="Genomic_DNA"/>
</dbReference>
<comment type="caution">
    <text evidence="2">The sequence shown here is derived from an EMBL/GenBank/DDBJ whole genome shotgun (WGS) entry which is preliminary data.</text>
</comment>
<dbReference type="RefSeq" id="WP_241551334.1">
    <property type="nucleotide sequence ID" value="NZ_JANCNS010000002.1"/>
</dbReference>
<evidence type="ECO:0000313" key="3">
    <source>
        <dbReference type="Proteomes" id="UP001155280"/>
    </source>
</evidence>
<keyword evidence="3" id="KW-1185">Reference proteome</keyword>
<dbReference type="SUPFAM" id="SSF53697">
    <property type="entry name" value="SIS domain"/>
    <property type="match status" value="1"/>
</dbReference>
<name>A0A9X2KYJ0_9FLAO</name>
<accession>A0A9X2KYJ0</accession>
<dbReference type="Gene3D" id="3.40.50.10490">
    <property type="entry name" value="Glucose-6-phosphate isomerase like protein, domain 1"/>
    <property type="match status" value="1"/>
</dbReference>
<dbReference type="GO" id="GO:0097367">
    <property type="term" value="F:carbohydrate derivative binding"/>
    <property type="evidence" value="ECO:0007669"/>
    <property type="project" value="InterPro"/>
</dbReference>
<sequence length="633" mass="71281">MGKPFTEELKLNYDSLNWVSELNLDALKKSIESCRNTTVYIIGSGGSLSACYLLEFLFEQNGVVAKSVTPLEVMYSKKNFSNSSFFLVSSSGKNKDILFAYKSIIKENPKALHTICMAKGSPLRKLSDLYSKAKIYEYEIPTGRDGFLATNSLLAYFAIFTRVFGELKGLNALKENVRDISKTIKEFSGKIDASYTLFVLYSGSSKCVAMDIESKCIEASLCDLTTADYRNFGHGRHNWFDKRPKNSAIVLLTNNIDRSLAEKTIKVLPKAIPSIIIDSKCQFPMSSIDQLLQSFRLVEVLGKNANIDPGRPGVPEFGRKLYNLSYYSIFKKKSSVSTRAYNSIYRKIGVLDIDNPKLLKAWNKSYENFIKKIKSEKLTTIIFDFDGTLCSSLKRYEGVDDIIKSRLIEILEKGFLIGISTGRGKSARENLQTFIPEKFYDNVFISYYNGFETGNLGQNELPNLKLEAEESILKSYEILKSKLKGYEVSIELRPGQITIEIESKNNAGKLKSYIKGTILSHADLNVQILESDHSIDIIPKNTSKLSIVNFCKQQEKTLGLKGSYLCIGDKGMWPGNDYKLLGASLSLSVDEVSLEKDTCWNLASLGLSNVEATEEYLSKIRFYENHMKFEINK</sequence>
<reference evidence="2" key="1">
    <citation type="submission" date="2022-07" db="EMBL/GenBank/DDBJ databases">
        <title>Gramela sediminis sp. nov., isolated from deep-sea sediment of the Indian Ocean.</title>
        <authorList>
            <person name="Shi H."/>
        </authorList>
    </citation>
    <scope>NUCLEOTIDE SEQUENCE</scope>
    <source>
        <strain evidence="2">GC03-9</strain>
    </source>
</reference>
<organism evidence="2 3">
    <name type="scientific">Christiangramia oceanisediminis</name>
    <dbReference type="NCBI Taxonomy" id="2920386"/>
    <lineage>
        <taxon>Bacteria</taxon>
        <taxon>Pseudomonadati</taxon>
        <taxon>Bacteroidota</taxon>
        <taxon>Flavobacteriia</taxon>
        <taxon>Flavobacteriales</taxon>
        <taxon>Flavobacteriaceae</taxon>
        <taxon>Christiangramia</taxon>
    </lineage>
</organism>
<feature type="domain" description="SIS" evidence="1">
    <location>
        <begin position="27"/>
        <end position="169"/>
    </location>
</feature>
<evidence type="ECO:0000259" key="1">
    <source>
        <dbReference type="PROSITE" id="PS51464"/>
    </source>
</evidence>
<dbReference type="Proteomes" id="UP001155280">
    <property type="component" value="Unassembled WGS sequence"/>
</dbReference>
<dbReference type="Gene3D" id="3.90.1070.10">
    <property type="match status" value="1"/>
</dbReference>
<dbReference type="InterPro" id="IPR001347">
    <property type="entry name" value="SIS_dom"/>
</dbReference>
<dbReference type="SUPFAM" id="SSF56784">
    <property type="entry name" value="HAD-like"/>
    <property type="match status" value="1"/>
</dbReference>
<dbReference type="GO" id="GO:1901135">
    <property type="term" value="P:carbohydrate derivative metabolic process"/>
    <property type="evidence" value="ECO:0007669"/>
    <property type="project" value="InterPro"/>
</dbReference>
<evidence type="ECO:0000313" key="2">
    <source>
        <dbReference type="EMBL" id="MCP9200571.1"/>
    </source>
</evidence>
<gene>
    <name evidence="2" type="ORF">MKO06_11670</name>
</gene>
<dbReference type="PROSITE" id="PS51464">
    <property type="entry name" value="SIS"/>
    <property type="match status" value="1"/>
</dbReference>
<dbReference type="InterPro" id="IPR046348">
    <property type="entry name" value="SIS_dom_sf"/>
</dbReference>
<dbReference type="InterPro" id="IPR023214">
    <property type="entry name" value="HAD_sf"/>
</dbReference>
<proteinExistence type="predicted"/>
<dbReference type="AlphaFoldDB" id="A0A9X2KYJ0"/>
<protein>
    <recommendedName>
        <fullName evidence="1">SIS domain-containing protein</fullName>
    </recommendedName>
</protein>